<dbReference type="AlphaFoldDB" id="A0A919E630"/>
<proteinExistence type="predicted"/>
<gene>
    <name evidence="1" type="ORF">GCM10014715_85870</name>
</gene>
<reference evidence="1" key="1">
    <citation type="journal article" date="2014" name="Int. J. Syst. Evol. Microbiol.">
        <title>Complete genome sequence of Corynebacterium casei LMG S-19264T (=DSM 44701T), isolated from a smear-ripened cheese.</title>
        <authorList>
            <consortium name="US DOE Joint Genome Institute (JGI-PGF)"/>
            <person name="Walter F."/>
            <person name="Albersmeier A."/>
            <person name="Kalinowski J."/>
            <person name="Ruckert C."/>
        </authorList>
    </citation>
    <scope>NUCLEOTIDE SEQUENCE</scope>
    <source>
        <strain evidence="1">JCM 3302</strain>
    </source>
</reference>
<protein>
    <submittedName>
        <fullName evidence="1">Uncharacterized protein</fullName>
    </submittedName>
</protein>
<dbReference type="Proteomes" id="UP000641386">
    <property type="component" value="Unassembled WGS sequence"/>
</dbReference>
<comment type="caution">
    <text evidence="1">The sequence shown here is derived from an EMBL/GenBank/DDBJ whole genome shotgun (WGS) entry which is preliminary data.</text>
</comment>
<evidence type="ECO:0000313" key="2">
    <source>
        <dbReference type="Proteomes" id="UP000641386"/>
    </source>
</evidence>
<sequence>MRFEFSRELSPLELIGELIGSGWRMEDGGHISYLVESDMTDWVRRPLGVERLVLNEMEEARQSHGACAVILSWKETGAGGSFLMFSSGRELFLDPRVDTVFRQDADGYVDFEWYLAKAIPVLNRLGLIGYTISDLPA</sequence>
<reference evidence="1" key="2">
    <citation type="submission" date="2020-09" db="EMBL/GenBank/DDBJ databases">
        <authorList>
            <person name="Sun Q."/>
            <person name="Ohkuma M."/>
        </authorList>
    </citation>
    <scope>NUCLEOTIDE SEQUENCE</scope>
    <source>
        <strain evidence="1">JCM 3302</strain>
    </source>
</reference>
<dbReference type="EMBL" id="BNBC01000079">
    <property type="protein sequence ID" value="GHF17652.1"/>
    <property type="molecule type" value="Genomic_DNA"/>
</dbReference>
<keyword evidence="2" id="KW-1185">Reference proteome</keyword>
<accession>A0A919E630</accession>
<organism evidence="1 2">
    <name type="scientific">Streptomyces spiralis</name>
    <dbReference type="NCBI Taxonomy" id="66376"/>
    <lineage>
        <taxon>Bacteria</taxon>
        <taxon>Bacillati</taxon>
        <taxon>Actinomycetota</taxon>
        <taxon>Actinomycetes</taxon>
        <taxon>Kitasatosporales</taxon>
        <taxon>Streptomycetaceae</taxon>
        <taxon>Streptomyces</taxon>
    </lineage>
</organism>
<dbReference type="RefSeq" id="WP_189908149.1">
    <property type="nucleotide sequence ID" value="NZ_BNBC01000079.1"/>
</dbReference>
<name>A0A919E630_9ACTN</name>
<evidence type="ECO:0000313" key="1">
    <source>
        <dbReference type="EMBL" id="GHF17652.1"/>
    </source>
</evidence>